<protein>
    <submittedName>
        <fullName evidence="2">Uncharacterized protein</fullName>
    </submittedName>
</protein>
<accession>A0A8K1GWB0</accession>
<reference evidence="2" key="1">
    <citation type="submission" date="2019-04" db="EMBL/GenBank/DDBJ databases">
        <title>Genome assembly of Zosterops borbonicus 15179.</title>
        <authorList>
            <person name="Leroy T."/>
            <person name="Anselmetti Y."/>
            <person name="Tilak M.-K."/>
            <person name="Nabholz B."/>
        </authorList>
    </citation>
    <scope>NUCLEOTIDE SEQUENCE</scope>
    <source>
        <strain evidence="2">HGM_15179</strain>
        <tissue evidence="2">Muscle</tissue>
    </source>
</reference>
<feature type="non-terminal residue" evidence="2">
    <location>
        <position position="1"/>
    </location>
</feature>
<dbReference type="Proteomes" id="UP000796761">
    <property type="component" value="Unassembled WGS sequence"/>
</dbReference>
<dbReference type="AlphaFoldDB" id="A0A8K1GWB0"/>
<sequence>GALEKGGFGGNDDARLELVWKAEGVSPNRAGVKCLICVWQPYVDTALLVKQCLPGKKKRREEKRREEKRREEKRREEKRKEKKRKEKKRKEKKRKEKEENNPEPHQFCYPGKGGG</sequence>
<feature type="compositionally biased region" description="Basic and acidic residues" evidence="1">
    <location>
        <begin position="63"/>
        <end position="79"/>
    </location>
</feature>
<feature type="region of interest" description="Disordered" evidence="1">
    <location>
        <begin position="54"/>
        <end position="115"/>
    </location>
</feature>
<organism evidence="2 3">
    <name type="scientific">Zosterops borbonicus</name>
    <dbReference type="NCBI Taxonomy" id="364589"/>
    <lineage>
        <taxon>Eukaryota</taxon>
        <taxon>Metazoa</taxon>
        <taxon>Chordata</taxon>
        <taxon>Craniata</taxon>
        <taxon>Vertebrata</taxon>
        <taxon>Euteleostomi</taxon>
        <taxon>Archelosauria</taxon>
        <taxon>Archosauria</taxon>
        <taxon>Dinosauria</taxon>
        <taxon>Saurischia</taxon>
        <taxon>Theropoda</taxon>
        <taxon>Coelurosauria</taxon>
        <taxon>Aves</taxon>
        <taxon>Neognathae</taxon>
        <taxon>Neoaves</taxon>
        <taxon>Telluraves</taxon>
        <taxon>Australaves</taxon>
        <taxon>Passeriformes</taxon>
        <taxon>Sylvioidea</taxon>
        <taxon>Zosteropidae</taxon>
        <taxon>Zosterops</taxon>
    </lineage>
</organism>
<proteinExistence type="predicted"/>
<evidence type="ECO:0000256" key="1">
    <source>
        <dbReference type="SAM" id="MobiDB-lite"/>
    </source>
</evidence>
<dbReference type="EMBL" id="SWJQ01000034">
    <property type="protein sequence ID" value="TRZ25016.1"/>
    <property type="molecule type" value="Genomic_DNA"/>
</dbReference>
<keyword evidence="3" id="KW-1185">Reference proteome</keyword>
<evidence type="ECO:0000313" key="3">
    <source>
        <dbReference type="Proteomes" id="UP000796761"/>
    </source>
</evidence>
<name>A0A8K1GWB0_9PASS</name>
<feature type="compositionally biased region" description="Basic residues" evidence="1">
    <location>
        <begin position="80"/>
        <end position="95"/>
    </location>
</feature>
<evidence type="ECO:0000313" key="2">
    <source>
        <dbReference type="EMBL" id="TRZ25016.1"/>
    </source>
</evidence>
<gene>
    <name evidence="2" type="ORF">HGM15179_002033</name>
</gene>
<comment type="caution">
    <text evidence="2">The sequence shown here is derived from an EMBL/GenBank/DDBJ whole genome shotgun (WGS) entry which is preliminary data.</text>
</comment>